<keyword evidence="2 5" id="KW-0378">Hydrolase</keyword>
<dbReference type="GeneID" id="14923885"/>
<accession>L8HCF5</accession>
<dbReference type="KEGG" id="acan:ACA1_036000"/>
<proteinExistence type="inferred from homology"/>
<dbReference type="PROSITE" id="PS51194">
    <property type="entry name" value="HELICASE_CTER"/>
    <property type="match status" value="1"/>
</dbReference>
<feature type="compositionally biased region" description="Polar residues" evidence="6">
    <location>
        <begin position="45"/>
        <end position="57"/>
    </location>
</feature>
<dbReference type="Proteomes" id="UP000011083">
    <property type="component" value="Unassembled WGS sequence"/>
</dbReference>
<comment type="similarity">
    <text evidence="5">Belongs to the DEAD box helicase family.</text>
</comment>
<feature type="compositionally biased region" description="Basic residues" evidence="6">
    <location>
        <begin position="122"/>
        <end position="162"/>
    </location>
</feature>
<dbReference type="SMART" id="SM00490">
    <property type="entry name" value="HELICc"/>
    <property type="match status" value="1"/>
</dbReference>
<feature type="compositionally biased region" description="Basic and acidic residues" evidence="6">
    <location>
        <begin position="203"/>
        <end position="229"/>
    </location>
</feature>
<evidence type="ECO:0000256" key="2">
    <source>
        <dbReference type="ARBA" id="ARBA00022801"/>
    </source>
</evidence>
<dbReference type="InterPro" id="IPR027417">
    <property type="entry name" value="P-loop_NTPase"/>
</dbReference>
<protein>
    <submittedName>
        <fullName evidence="9">DEAD/DEAH box helicase domain containing protein</fullName>
    </submittedName>
</protein>
<dbReference type="Pfam" id="PF00270">
    <property type="entry name" value="DEAD"/>
    <property type="match status" value="1"/>
</dbReference>
<evidence type="ECO:0000256" key="5">
    <source>
        <dbReference type="RuleBase" id="RU000492"/>
    </source>
</evidence>
<evidence type="ECO:0000313" key="10">
    <source>
        <dbReference type="Proteomes" id="UP000011083"/>
    </source>
</evidence>
<feature type="domain" description="Helicase ATP-binding" evidence="7">
    <location>
        <begin position="295"/>
        <end position="508"/>
    </location>
</feature>
<dbReference type="EMBL" id="KB007868">
    <property type="protein sequence ID" value="ELR22922.1"/>
    <property type="molecule type" value="Genomic_DNA"/>
</dbReference>
<dbReference type="GO" id="GO:0003724">
    <property type="term" value="F:RNA helicase activity"/>
    <property type="evidence" value="ECO:0007669"/>
    <property type="project" value="TreeGrafter"/>
</dbReference>
<evidence type="ECO:0000259" key="7">
    <source>
        <dbReference type="PROSITE" id="PS51192"/>
    </source>
</evidence>
<feature type="compositionally biased region" description="Basic and acidic residues" evidence="6">
    <location>
        <begin position="177"/>
        <end position="186"/>
    </location>
</feature>
<keyword evidence="3 5" id="KW-0347">Helicase</keyword>
<keyword evidence="10" id="KW-1185">Reference proteome</keyword>
<feature type="compositionally biased region" description="Polar residues" evidence="6">
    <location>
        <begin position="87"/>
        <end position="104"/>
    </location>
</feature>
<dbReference type="CDD" id="cd18787">
    <property type="entry name" value="SF2_C_DEAD"/>
    <property type="match status" value="1"/>
</dbReference>
<dbReference type="PROSITE" id="PS00039">
    <property type="entry name" value="DEAD_ATP_HELICASE"/>
    <property type="match status" value="1"/>
</dbReference>
<dbReference type="SMART" id="SM00487">
    <property type="entry name" value="DEXDc"/>
    <property type="match status" value="1"/>
</dbReference>
<evidence type="ECO:0000256" key="6">
    <source>
        <dbReference type="SAM" id="MobiDB-lite"/>
    </source>
</evidence>
<dbReference type="OMA" id="KRMKIRH"/>
<name>L8HCF5_ACACF</name>
<evidence type="ECO:0000259" key="8">
    <source>
        <dbReference type="PROSITE" id="PS51194"/>
    </source>
</evidence>
<dbReference type="RefSeq" id="XP_004352061.1">
    <property type="nucleotide sequence ID" value="XM_004352009.1"/>
</dbReference>
<dbReference type="GO" id="GO:0005829">
    <property type="term" value="C:cytosol"/>
    <property type="evidence" value="ECO:0007669"/>
    <property type="project" value="TreeGrafter"/>
</dbReference>
<feature type="region of interest" description="Disordered" evidence="6">
    <location>
        <begin position="338"/>
        <end position="364"/>
    </location>
</feature>
<evidence type="ECO:0000256" key="3">
    <source>
        <dbReference type="ARBA" id="ARBA00022806"/>
    </source>
</evidence>
<dbReference type="InterPro" id="IPR014001">
    <property type="entry name" value="Helicase_ATP-bd"/>
</dbReference>
<dbReference type="AlphaFoldDB" id="L8HCF5"/>
<dbReference type="PROSITE" id="PS51192">
    <property type="entry name" value="HELICASE_ATP_BIND_1"/>
    <property type="match status" value="1"/>
</dbReference>
<keyword evidence="4 5" id="KW-0067">ATP-binding</keyword>
<dbReference type="GO" id="GO:0016787">
    <property type="term" value="F:hydrolase activity"/>
    <property type="evidence" value="ECO:0007669"/>
    <property type="project" value="UniProtKB-KW"/>
</dbReference>
<dbReference type="InterPro" id="IPR001650">
    <property type="entry name" value="Helicase_C-like"/>
</dbReference>
<evidence type="ECO:0000313" key="9">
    <source>
        <dbReference type="EMBL" id="ELR22922.1"/>
    </source>
</evidence>
<feature type="region of interest" description="Disordered" evidence="6">
    <location>
        <begin position="1"/>
        <end position="238"/>
    </location>
</feature>
<dbReference type="InterPro" id="IPR050079">
    <property type="entry name" value="DEAD_box_RNA_helicase"/>
</dbReference>
<dbReference type="GO" id="GO:0005524">
    <property type="term" value="F:ATP binding"/>
    <property type="evidence" value="ECO:0007669"/>
    <property type="project" value="UniProtKB-KW"/>
</dbReference>
<feature type="region of interest" description="Disordered" evidence="6">
    <location>
        <begin position="666"/>
        <end position="689"/>
    </location>
</feature>
<evidence type="ECO:0000256" key="4">
    <source>
        <dbReference type="ARBA" id="ARBA00022840"/>
    </source>
</evidence>
<reference evidence="9 10" key="1">
    <citation type="journal article" date="2013" name="Genome Biol.">
        <title>Genome of Acanthamoeba castellanii highlights extensive lateral gene transfer and early evolution of tyrosine kinase signaling.</title>
        <authorList>
            <person name="Clarke M."/>
            <person name="Lohan A.J."/>
            <person name="Liu B."/>
            <person name="Lagkouvardos I."/>
            <person name="Roy S."/>
            <person name="Zafar N."/>
            <person name="Bertelli C."/>
            <person name="Schilde C."/>
            <person name="Kianianmomeni A."/>
            <person name="Burglin T.R."/>
            <person name="Frech C."/>
            <person name="Turcotte B."/>
            <person name="Kopec K.O."/>
            <person name="Synnott J.M."/>
            <person name="Choo C."/>
            <person name="Paponov I."/>
            <person name="Finkler A."/>
            <person name="Soon Heng Tan C."/>
            <person name="Hutchins A.P."/>
            <person name="Weinmeier T."/>
            <person name="Rattei T."/>
            <person name="Chu J.S."/>
            <person name="Gimenez G."/>
            <person name="Irimia M."/>
            <person name="Rigden D.J."/>
            <person name="Fitzpatrick D.A."/>
            <person name="Lorenzo-Morales J."/>
            <person name="Bateman A."/>
            <person name="Chiu C.H."/>
            <person name="Tang P."/>
            <person name="Hegemann P."/>
            <person name="Fromm H."/>
            <person name="Raoult D."/>
            <person name="Greub G."/>
            <person name="Miranda-Saavedra D."/>
            <person name="Chen N."/>
            <person name="Nash P."/>
            <person name="Ginger M.L."/>
            <person name="Horn M."/>
            <person name="Schaap P."/>
            <person name="Caler L."/>
            <person name="Loftus B."/>
        </authorList>
    </citation>
    <scope>NUCLEOTIDE SEQUENCE [LARGE SCALE GENOMIC DNA]</scope>
    <source>
        <strain evidence="9 10">Neff</strain>
    </source>
</reference>
<sequence length="689" mass="76309">METKGAASRKRARSNSRGGADDGAASPVAASDRSHKKMKIDDDSSTSGSAQDTTPAVQSAPAVSKFTRKGKISINFEVNDEDASGKRPQQSAIAVASSTETVTVQPAKAIISKSSSSDEAKKKMKEKKVKKDKKEKKKDKKKDKKDKKEKKSKKDKKEKKKKVKEDAESTDNDDDKGDSNDEKEVTAAKTTKSKKKEKKEKKEKKSEASASEDGKRVHELRKHEKKLDLSRSGQQDGANAVTNTVEVAHVKGLHPTIVQNLEQQFGIAQFFPIQAQVIPVILRSTLLNRVVVRLRALVILPNRDLALQVKSVFDLLCEGTDLKVEIVVGQSSFRKDQEKLVQGEEGPDAADLRGASTSEAEAGDRSAPALKELVDILICTPGRLMDLLNQTRGFTLQHLRFLVIDEADRLLDQSFQDWLNKVLQATHSSTQGRVYGCVDETDQEAHLRIDARTMRQLTSVRSVHLSSTALHSIIPEEPEPLHKLLFSATLTNNPKKIAALRLNNPHFFSATSTGLYKMPEKLQEYMVICSLAYKPLVLLYLLEMFDFKRTLCFTSSVESTHRLYLLLTLMGQTGVAEYSSTLPQRKRTQIIEKFAKGDIKIVIASDAMSRGLDIEDVENVINYDVPPFIKTYVHRGPNCASRPAGQDVHAPIEVGGAPLQVHAQEGRALHQGTLRPRPNCCPPRGREAQ</sequence>
<dbReference type="InterPro" id="IPR011545">
    <property type="entry name" value="DEAD/DEAH_box_helicase_dom"/>
</dbReference>
<dbReference type="OrthoDB" id="3370at2759"/>
<feature type="compositionally biased region" description="Basic residues" evidence="6">
    <location>
        <begin position="191"/>
        <end position="202"/>
    </location>
</feature>
<dbReference type="InterPro" id="IPR000629">
    <property type="entry name" value="RNA-helicase_DEAD-box_CS"/>
</dbReference>
<gene>
    <name evidence="9" type="ORF">ACA1_036000</name>
</gene>
<dbReference type="PANTHER" id="PTHR47959">
    <property type="entry name" value="ATP-DEPENDENT RNA HELICASE RHLE-RELATED"/>
    <property type="match status" value="1"/>
</dbReference>
<dbReference type="Gene3D" id="3.40.50.300">
    <property type="entry name" value="P-loop containing nucleotide triphosphate hydrolases"/>
    <property type="match status" value="3"/>
</dbReference>
<feature type="domain" description="Helicase C-terminal" evidence="8">
    <location>
        <begin position="540"/>
        <end position="689"/>
    </location>
</feature>
<dbReference type="VEuPathDB" id="AmoebaDB:ACA1_036000"/>
<dbReference type="STRING" id="1257118.L8HCF5"/>
<dbReference type="GO" id="GO:0003676">
    <property type="term" value="F:nucleic acid binding"/>
    <property type="evidence" value="ECO:0007669"/>
    <property type="project" value="InterPro"/>
</dbReference>
<dbReference type="SUPFAM" id="SSF52540">
    <property type="entry name" value="P-loop containing nucleoside triphosphate hydrolases"/>
    <property type="match status" value="1"/>
</dbReference>
<dbReference type="PANTHER" id="PTHR47959:SF1">
    <property type="entry name" value="ATP-DEPENDENT RNA HELICASE DBPA"/>
    <property type="match status" value="1"/>
</dbReference>
<organism evidence="9 10">
    <name type="scientific">Acanthamoeba castellanii (strain ATCC 30010 / Neff)</name>
    <dbReference type="NCBI Taxonomy" id="1257118"/>
    <lineage>
        <taxon>Eukaryota</taxon>
        <taxon>Amoebozoa</taxon>
        <taxon>Discosea</taxon>
        <taxon>Longamoebia</taxon>
        <taxon>Centramoebida</taxon>
        <taxon>Acanthamoebidae</taxon>
        <taxon>Acanthamoeba</taxon>
    </lineage>
</organism>
<evidence type="ECO:0000256" key="1">
    <source>
        <dbReference type="ARBA" id="ARBA00022741"/>
    </source>
</evidence>
<keyword evidence="1 5" id="KW-0547">Nucleotide-binding</keyword>
<dbReference type="Pfam" id="PF00271">
    <property type="entry name" value="Helicase_C"/>
    <property type="match status" value="1"/>
</dbReference>